<dbReference type="PROSITE" id="PS50943">
    <property type="entry name" value="HTH_CROC1"/>
    <property type="match status" value="1"/>
</dbReference>
<dbReference type="Pfam" id="PF13443">
    <property type="entry name" value="HTH_26"/>
    <property type="match status" value="1"/>
</dbReference>
<evidence type="ECO:0000313" key="3">
    <source>
        <dbReference type="Proteomes" id="UP000078228"/>
    </source>
</evidence>
<protein>
    <submittedName>
        <fullName evidence="2">Putative transcriptional regulator</fullName>
    </submittedName>
</protein>
<comment type="caution">
    <text evidence="2">The sequence shown here is derived from an EMBL/GenBank/DDBJ whole genome shotgun (WGS) entry which is preliminary data.</text>
</comment>
<dbReference type="PANTHER" id="PTHR37301:SF1">
    <property type="entry name" value="DNA-BINDING PROTEIN"/>
    <property type="match status" value="1"/>
</dbReference>
<dbReference type="InterPro" id="IPR001387">
    <property type="entry name" value="Cro/C1-type_HTH"/>
</dbReference>
<name>A0A198UHX1_MORCA</name>
<dbReference type="SUPFAM" id="SSF47413">
    <property type="entry name" value="lambda repressor-like DNA-binding domains"/>
    <property type="match status" value="1"/>
</dbReference>
<dbReference type="EMBL" id="LXHC01000020">
    <property type="protein sequence ID" value="OAU96053.1"/>
    <property type="molecule type" value="Genomic_DNA"/>
</dbReference>
<feature type="domain" description="HTH cro/C1-type" evidence="1">
    <location>
        <begin position="12"/>
        <end position="61"/>
    </location>
</feature>
<dbReference type="RefSeq" id="WP_064610895.1">
    <property type="nucleotide sequence ID" value="NZ_LXHB01000070.1"/>
</dbReference>
<dbReference type="Proteomes" id="UP000078228">
    <property type="component" value="Unassembled WGS sequence"/>
</dbReference>
<dbReference type="InterPro" id="IPR010982">
    <property type="entry name" value="Lambda_DNA-bd_dom_sf"/>
</dbReference>
<evidence type="ECO:0000259" key="1">
    <source>
        <dbReference type="PROSITE" id="PS50943"/>
    </source>
</evidence>
<sequence length="75" mass="8776">MIINRFPVILAEKRLRVADVVRATGMSKTMLHKLYNDDSTRIDFETLDKLCRFLEVQVGDLFEYKPEDLSQAKQD</sequence>
<dbReference type="Gene3D" id="1.10.260.40">
    <property type="entry name" value="lambda repressor-like DNA-binding domains"/>
    <property type="match status" value="1"/>
</dbReference>
<dbReference type="PANTHER" id="PTHR37301">
    <property type="entry name" value="DNA-BINDING PROTEIN-RELATED"/>
    <property type="match status" value="1"/>
</dbReference>
<dbReference type="SMART" id="SM00530">
    <property type="entry name" value="HTH_XRE"/>
    <property type="match status" value="1"/>
</dbReference>
<keyword evidence="3" id="KW-1185">Reference proteome</keyword>
<organism evidence="2 3">
    <name type="scientific">Moraxella catarrhalis</name>
    <name type="common">Branhamella catarrhalis</name>
    <dbReference type="NCBI Taxonomy" id="480"/>
    <lineage>
        <taxon>Bacteria</taxon>
        <taxon>Pseudomonadati</taxon>
        <taxon>Pseudomonadota</taxon>
        <taxon>Gammaproteobacteria</taxon>
        <taxon>Moraxellales</taxon>
        <taxon>Moraxellaceae</taxon>
        <taxon>Moraxella</taxon>
    </lineage>
</organism>
<reference evidence="2 3" key="1">
    <citation type="journal article" date="2016" name="Genome Biol. Evol.">
        <title>Comparative Genomic Analyses of the Moraxella catarrhalis Serosensitive and Seroresistant Lineages Demonstrate Their Independent Evolution.</title>
        <authorList>
            <person name="Earl J.P."/>
            <person name="de Vries S.P."/>
            <person name="Ahmed A."/>
            <person name="Powell E."/>
            <person name="Schultz M.P."/>
            <person name="Hermans P.W."/>
            <person name="Hill D.J."/>
            <person name="Zhou Z."/>
            <person name="Constantinidou C.I."/>
            <person name="Hu F.Z."/>
            <person name="Bootsma H.J."/>
            <person name="Ehrlich G.D."/>
        </authorList>
    </citation>
    <scope>NUCLEOTIDE SEQUENCE [LARGE SCALE GENOMIC DNA]</scope>
    <source>
        <strain evidence="2 3">Z7542</strain>
    </source>
</reference>
<evidence type="ECO:0000313" key="2">
    <source>
        <dbReference type="EMBL" id="OAU96053.1"/>
    </source>
</evidence>
<gene>
    <name evidence="2" type="ORF">AO384_1090</name>
</gene>
<dbReference type="AlphaFoldDB" id="A0A198UHX1"/>
<dbReference type="GO" id="GO:0003677">
    <property type="term" value="F:DNA binding"/>
    <property type="evidence" value="ECO:0007669"/>
    <property type="project" value="InterPro"/>
</dbReference>
<proteinExistence type="predicted"/>
<accession>A0A198UHX1</accession>
<dbReference type="PATRIC" id="fig|480.237.peg.1355"/>
<dbReference type="OrthoDB" id="9805309at2"/>